<accession>A0ABQ3VJ41</accession>
<dbReference type="RefSeq" id="WP_201363876.1">
    <property type="nucleotide sequence ID" value="NZ_BNJJ01000011.1"/>
</dbReference>
<dbReference type="CDD" id="cd00130">
    <property type="entry name" value="PAS"/>
    <property type="match status" value="1"/>
</dbReference>
<dbReference type="InterPro" id="IPR035965">
    <property type="entry name" value="PAS-like_dom_sf"/>
</dbReference>
<protein>
    <recommendedName>
        <fullName evidence="2">histidine kinase</fullName>
        <ecNumber evidence="2">2.7.13.3</ecNumber>
    </recommendedName>
</protein>
<proteinExistence type="predicted"/>
<dbReference type="Gene3D" id="3.30.450.40">
    <property type="match status" value="1"/>
</dbReference>
<dbReference type="InterPro" id="IPR005467">
    <property type="entry name" value="His_kinase_dom"/>
</dbReference>
<dbReference type="EC" id="2.7.13.3" evidence="2"/>
<comment type="caution">
    <text evidence="9">The sequence shown here is derived from an EMBL/GenBank/DDBJ whole genome shotgun (WGS) entry which is preliminary data.</text>
</comment>
<keyword evidence="4" id="KW-0808">Transferase</keyword>
<dbReference type="SUPFAM" id="SSF55781">
    <property type="entry name" value="GAF domain-like"/>
    <property type="match status" value="1"/>
</dbReference>
<dbReference type="Gene3D" id="3.30.450.20">
    <property type="entry name" value="PAS domain"/>
    <property type="match status" value="1"/>
</dbReference>
<dbReference type="PROSITE" id="PS50113">
    <property type="entry name" value="PAC"/>
    <property type="match status" value="1"/>
</dbReference>
<dbReference type="SUPFAM" id="SSF47384">
    <property type="entry name" value="Homodimeric domain of signal transducing histidine kinase"/>
    <property type="match status" value="1"/>
</dbReference>
<evidence type="ECO:0000259" key="7">
    <source>
        <dbReference type="PROSITE" id="PS50109"/>
    </source>
</evidence>
<sequence>MNHAQISQQIIDSVAQSVRESSDIPAIIGKTLDIIHTHLHTSLTCFHVVDDTWQSYRLLGIHSICDDDVLAQRLRILSGQVFPFFEWQHHQHQPLVIADVQAEMCIEEHREKWQCWAHEQIQSIIFIPLWFGNCYEGMLTAAFDTTLSQETIRVSTLLAVGTYIAAALAQARLSLTVQSEQTSLYTILDQLPEGALIADSVTGSIRYANETAASLLQIPLVQLIGLPVHQFTRQHIPDAQNMDQGTLPPWNFFLIQALSGEIISSKEATIVTPNGQKIVVLISCAPISIKHDKQQILTGAIILFQDITKTKNVEQHKNEFLSIASHELRTPITIIQGFADLLAQMPLETSSLNELTQSALMHIVDQSEYLTRLIDAMLDITRVEQQQLHLNLAMYDLHRLLIQVVDSQLMTTNRHQLHLTVEGLQEQESLPGVFDKERIIQVISNLINNAIKYSPDGGTIEVGLRVAPTGDRSEKHREAWIWVKDQGMGIAPDECLRIFERFYRARVASNSSLSGFGIGLYVTKEIINRHGGRIWVESSLHEGSTFYIHLPLFSSPQITTGVAD</sequence>
<dbReference type="Gene3D" id="3.30.565.10">
    <property type="entry name" value="Histidine kinase-like ATPase, C-terminal domain"/>
    <property type="match status" value="1"/>
</dbReference>
<dbReference type="InterPro" id="IPR004358">
    <property type="entry name" value="Sig_transdc_His_kin-like_C"/>
</dbReference>
<dbReference type="InterPro" id="IPR050736">
    <property type="entry name" value="Sensor_HK_Regulatory"/>
</dbReference>
<name>A0ABQ3VJ41_9CHLR</name>
<evidence type="ECO:0000256" key="4">
    <source>
        <dbReference type="ARBA" id="ARBA00022679"/>
    </source>
</evidence>
<reference evidence="9 10" key="1">
    <citation type="journal article" date="2021" name="Int. J. Syst. Evol. Microbiol.">
        <title>Reticulibacter mediterranei gen. nov., sp. nov., within the new family Reticulibacteraceae fam. nov., and Ktedonospora formicarum gen. nov., sp. nov., Ktedonobacter robiniae sp. nov., Dictyobacter formicarum sp. nov. and Dictyobacter arantiisoli sp. nov., belonging to the class Ktedonobacteria.</title>
        <authorList>
            <person name="Yabe S."/>
            <person name="Zheng Y."/>
            <person name="Wang C.M."/>
            <person name="Sakai Y."/>
            <person name="Abe K."/>
            <person name="Yokota A."/>
            <person name="Donadio S."/>
            <person name="Cavaletti L."/>
            <person name="Monciardini P."/>
        </authorList>
    </citation>
    <scope>NUCLEOTIDE SEQUENCE [LARGE SCALE GENOMIC DNA]</scope>
    <source>
        <strain evidence="9 10">SOSP1-9</strain>
    </source>
</reference>
<dbReference type="InterPro" id="IPR000014">
    <property type="entry name" value="PAS"/>
</dbReference>
<evidence type="ECO:0000256" key="1">
    <source>
        <dbReference type="ARBA" id="ARBA00000085"/>
    </source>
</evidence>
<dbReference type="InterPro" id="IPR029016">
    <property type="entry name" value="GAF-like_dom_sf"/>
</dbReference>
<dbReference type="Pfam" id="PF00512">
    <property type="entry name" value="HisKA"/>
    <property type="match status" value="1"/>
</dbReference>
<dbReference type="Pfam" id="PF02518">
    <property type="entry name" value="HATPase_c"/>
    <property type="match status" value="1"/>
</dbReference>
<evidence type="ECO:0000256" key="5">
    <source>
        <dbReference type="ARBA" id="ARBA00022777"/>
    </source>
</evidence>
<feature type="domain" description="PAC" evidence="8">
    <location>
        <begin position="264"/>
        <end position="319"/>
    </location>
</feature>
<evidence type="ECO:0000256" key="2">
    <source>
        <dbReference type="ARBA" id="ARBA00012438"/>
    </source>
</evidence>
<evidence type="ECO:0000313" key="9">
    <source>
        <dbReference type="EMBL" id="GHO86225.1"/>
    </source>
</evidence>
<dbReference type="InterPro" id="IPR036890">
    <property type="entry name" value="HATPase_C_sf"/>
</dbReference>
<keyword evidence="3" id="KW-0597">Phosphoprotein</keyword>
<dbReference type="PROSITE" id="PS50109">
    <property type="entry name" value="HIS_KIN"/>
    <property type="match status" value="1"/>
</dbReference>
<dbReference type="InterPro" id="IPR036097">
    <property type="entry name" value="HisK_dim/P_sf"/>
</dbReference>
<dbReference type="Pfam" id="PF13426">
    <property type="entry name" value="PAS_9"/>
    <property type="match status" value="1"/>
</dbReference>
<dbReference type="PRINTS" id="PR00344">
    <property type="entry name" value="BCTRLSENSOR"/>
</dbReference>
<dbReference type="PANTHER" id="PTHR43711">
    <property type="entry name" value="TWO-COMPONENT HISTIDINE KINASE"/>
    <property type="match status" value="1"/>
</dbReference>
<dbReference type="Gene3D" id="1.10.287.130">
    <property type="match status" value="1"/>
</dbReference>
<gene>
    <name evidence="9" type="ORF">KSZ_42310</name>
</gene>
<dbReference type="InterPro" id="IPR000700">
    <property type="entry name" value="PAS-assoc_C"/>
</dbReference>
<evidence type="ECO:0000256" key="3">
    <source>
        <dbReference type="ARBA" id="ARBA00022553"/>
    </source>
</evidence>
<dbReference type="PANTHER" id="PTHR43711:SF31">
    <property type="entry name" value="HISTIDINE KINASE"/>
    <property type="match status" value="1"/>
</dbReference>
<keyword evidence="6" id="KW-0902">Two-component regulatory system</keyword>
<dbReference type="CDD" id="cd00075">
    <property type="entry name" value="HATPase"/>
    <property type="match status" value="1"/>
</dbReference>
<dbReference type="SMART" id="SM00387">
    <property type="entry name" value="HATPase_c"/>
    <property type="match status" value="1"/>
</dbReference>
<dbReference type="SUPFAM" id="SSF55874">
    <property type="entry name" value="ATPase domain of HSP90 chaperone/DNA topoisomerase II/histidine kinase"/>
    <property type="match status" value="1"/>
</dbReference>
<dbReference type="InterPro" id="IPR003594">
    <property type="entry name" value="HATPase_dom"/>
</dbReference>
<feature type="domain" description="Histidine kinase" evidence="7">
    <location>
        <begin position="323"/>
        <end position="554"/>
    </location>
</feature>
<comment type="catalytic activity">
    <reaction evidence="1">
        <text>ATP + protein L-histidine = ADP + protein N-phospho-L-histidine.</text>
        <dbReference type="EC" id="2.7.13.3"/>
    </reaction>
</comment>
<dbReference type="EMBL" id="BNJJ01000011">
    <property type="protein sequence ID" value="GHO86225.1"/>
    <property type="molecule type" value="Genomic_DNA"/>
</dbReference>
<dbReference type="InterPro" id="IPR003661">
    <property type="entry name" value="HisK_dim/P_dom"/>
</dbReference>
<keyword evidence="10" id="KW-1185">Reference proteome</keyword>
<organism evidence="9 10">
    <name type="scientific">Dictyobacter formicarum</name>
    <dbReference type="NCBI Taxonomy" id="2778368"/>
    <lineage>
        <taxon>Bacteria</taxon>
        <taxon>Bacillati</taxon>
        <taxon>Chloroflexota</taxon>
        <taxon>Ktedonobacteria</taxon>
        <taxon>Ktedonobacterales</taxon>
        <taxon>Dictyobacteraceae</taxon>
        <taxon>Dictyobacter</taxon>
    </lineage>
</organism>
<evidence type="ECO:0000259" key="8">
    <source>
        <dbReference type="PROSITE" id="PS50113"/>
    </source>
</evidence>
<dbReference type="CDD" id="cd00082">
    <property type="entry name" value="HisKA"/>
    <property type="match status" value="1"/>
</dbReference>
<evidence type="ECO:0000313" key="10">
    <source>
        <dbReference type="Proteomes" id="UP000635565"/>
    </source>
</evidence>
<dbReference type="Proteomes" id="UP000635565">
    <property type="component" value="Unassembled WGS sequence"/>
</dbReference>
<keyword evidence="5" id="KW-0418">Kinase</keyword>
<dbReference type="SMART" id="SM00388">
    <property type="entry name" value="HisKA"/>
    <property type="match status" value="1"/>
</dbReference>
<evidence type="ECO:0000256" key="6">
    <source>
        <dbReference type="ARBA" id="ARBA00023012"/>
    </source>
</evidence>
<dbReference type="SUPFAM" id="SSF55785">
    <property type="entry name" value="PYP-like sensor domain (PAS domain)"/>
    <property type="match status" value="1"/>
</dbReference>